<dbReference type="Gene3D" id="3.20.20.210">
    <property type="match status" value="2"/>
</dbReference>
<evidence type="ECO:0000256" key="6">
    <source>
        <dbReference type="ARBA" id="ARBA00022679"/>
    </source>
</evidence>
<evidence type="ECO:0000256" key="13">
    <source>
        <dbReference type="PIRSR" id="PIRSR000382-3"/>
    </source>
</evidence>
<keyword evidence="8 10" id="KW-0862">Zinc</keyword>
<comment type="cofactor">
    <cofactor evidence="10">
        <name>Zn(2+)</name>
        <dbReference type="ChEBI" id="CHEBI:29105"/>
    </cofactor>
    <text evidence="10">Binds 1 zinc ion per subunit.</text>
</comment>
<comment type="pathway">
    <text evidence="2 10">Amino-acid biosynthesis; L-methionine biosynthesis via de novo pathway; L-methionine from L-homocysteine (MetE route): step 1/1.</text>
</comment>
<dbReference type="EMBL" id="LUUK01000226">
    <property type="protein sequence ID" value="OAI11875.1"/>
    <property type="molecule type" value="Genomic_DNA"/>
</dbReference>
<dbReference type="GO" id="GO:0008270">
    <property type="term" value="F:zinc ion binding"/>
    <property type="evidence" value="ECO:0007669"/>
    <property type="project" value="InterPro"/>
</dbReference>
<feature type="binding site" evidence="10 11">
    <location>
        <begin position="433"/>
        <end position="435"/>
    </location>
    <ligand>
        <name>L-methionine</name>
        <dbReference type="ChEBI" id="CHEBI:57844"/>
    </ligand>
</feature>
<feature type="binding site" evidence="12">
    <location>
        <position position="667"/>
    </location>
    <ligand>
        <name>Zn(2+)</name>
        <dbReference type="ChEBI" id="CHEBI:29105"/>
        <label>1</label>
        <note>catalytic</note>
    </ligand>
</feature>
<evidence type="ECO:0000256" key="2">
    <source>
        <dbReference type="ARBA" id="ARBA00004681"/>
    </source>
</evidence>
<feature type="binding site" evidence="10">
    <location>
        <begin position="16"/>
        <end position="19"/>
    </location>
    <ligand>
        <name>5-methyltetrahydropteroyltri-L-glutamate</name>
        <dbReference type="ChEBI" id="CHEBI:58207"/>
    </ligand>
</feature>
<dbReference type="FunFam" id="3.20.20.210:FF:000003">
    <property type="entry name" value="5-methyltetrahydropteroyltriglutamate--homocysteine methyltransferase"/>
    <property type="match status" value="1"/>
</dbReference>
<dbReference type="Proteomes" id="UP000077628">
    <property type="component" value="Unassembled WGS sequence"/>
</dbReference>
<comment type="similarity">
    <text evidence="3 10">Belongs to the vitamin-B12 independent methionine synthase family.</text>
</comment>
<feature type="binding site" evidence="12">
    <location>
        <position position="728"/>
    </location>
    <ligand>
        <name>Zn(2+)</name>
        <dbReference type="ChEBI" id="CHEBI:29105"/>
        <label>1</label>
        <note>catalytic</note>
    </ligand>
</feature>
<feature type="binding site" evidence="10 11">
    <location>
        <position position="563"/>
    </location>
    <ligand>
        <name>5-methyltetrahydropteroyltri-L-glutamate</name>
        <dbReference type="ChEBI" id="CHEBI:58207"/>
    </ligand>
</feature>
<keyword evidence="5 10" id="KW-0028">Amino-acid biosynthesis</keyword>
<dbReference type="EC" id="2.1.1.14" evidence="10"/>
<dbReference type="InterPro" id="IPR006276">
    <property type="entry name" value="Cobalamin-indep_Met_synthase"/>
</dbReference>
<keyword evidence="10" id="KW-0677">Repeat</keyword>
<feature type="binding site" evidence="10 11">
    <location>
        <begin position="517"/>
        <end position="518"/>
    </location>
    <ligand>
        <name>5-methyltetrahydropteroyltri-L-glutamate</name>
        <dbReference type="ChEBI" id="CHEBI:58207"/>
    </ligand>
</feature>
<dbReference type="OrthoDB" id="244285at2"/>
<keyword evidence="4 10" id="KW-0489">Methyltransferase</keyword>
<feature type="domain" description="Cobalamin-independent methionine synthase MetE N-terminal" evidence="15">
    <location>
        <begin position="4"/>
        <end position="311"/>
    </location>
</feature>
<dbReference type="NCBIfam" id="NF003556">
    <property type="entry name" value="PRK05222.1"/>
    <property type="match status" value="1"/>
</dbReference>
<dbReference type="AlphaFoldDB" id="A0A177N1X9"/>
<feature type="domain" description="Cobalamin-independent methionine synthase MetE C-terminal/archaeal" evidence="14">
    <location>
        <begin position="428"/>
        <end position="750"/>
    </location>
</feature>
<feature type="binding site" evidence="10">
    <location>
        <position position="116"/>
    </location>
    <ligand>
        <name>5-methyltetrahydropteroyltri-L-glutamate</name>
        <dbReference type="ChEBI" id="CHEBI:58207"/>
    </ligand>
</feature>
<evidence type="ECO:0000256" key="4">
    <source>
        <dbReference type="ARBA" id="ARBA00022603"/>
    </source>
</evidence>
<feature type="binding site" evidence="12">
    <location>
        <position position="643"/>
    </location>
    <ligand>
        <name>Zn(2+)</name>
        <dbReference type="ChEBI" id="CHEBI:29105"/>
        <label>1</label>
        <note>catalytic</note>
    </ligand>
</feature>
<protein>
    <recommendedName>
        <fullName evidence="10">5-methyltetrahydropteroyltriglutamate--homocysteine methyltransferase</fullName>
        <ecNumber evidence="10">2.1.1.14</ecNumber>
    </recommendedName>
    <alternativeName>
        <fullName evidence="10">Cobalamin-independent methionine synthase</fullName>
    </alternativeName>
    <alternativeName>
        <fullName evidence="10">Methionine synthase, vitamin-B12 independent isozyme</fullName>
    </alternativeName>
</protein>
<evidence type="ECO:0000256" key="10">
    <source>
        <dbReference type="HAMAP-Rule" id="MF_00172"/>
    </source>
</evidence>
<organism evidence="16 17">
    <name type="scientific">Methylomonas koyamae</name>
    <dbReference type="NCBI Taxonomy" id="702114"/>
    <lineage>
        <taxon>Bacteria</taxon>
        <taxon>Pseudomonadati</taxon>
        <taxon>Pseudomonadota</taxon>
        <taxon>Gammaproteobacteria</taxon>
        <taxon>Methylococcales</taxon>
        <taxon>Methylococcaceae</taxon>
        <taxon>Methylomonas</taxon>
    </lineage>
</organism>
<dbReference type="PANTHER" id="PTHR30519">
    <property type="entry name" value="5-METHYLTETRAHYDROPTEROYLTRIGLUTAMATE--HOMOCYSTEINE METHYLTRANSFERASE"/>
    <property type="match status" value="1"/>
</dbReference>
<accession>A0A177N1X9</accession>
<dbReference type="InterPro" id="IPR002629">
    <property type="entry name" value="Met_Synth_C/arc"/>
</dbReference>
<feature type="binding site" evidence="10">
    <location>
        <position position="486"/>
    </location>
    <ligand>
        <name>L-homocysteine</name>
        <dbReference type="ChEBI" id="CHEBI:58199"/>
    </ligand>
</feature>
<evidence type="ECO:0000256" key="9">
    <source>
        <dbReference type="ARBA" id="ARBA00023167"/>
    </source>
</evidence>
<evidence type="ECO:0000256" key="5">
    <source>
        <dbReference type="ARBA" id="ARBA00022605"/>
    </source>
</evidence>
<dbReference type="CDD" id="cd03312">
    <property type="entry name" value="CIMS_N_terminal_like"/>
    <property type="match status" value="1"/>
</dbReference>
<dbReference type="GO" id="GO:0032259">
    <property type="term" value="P:methylation"/>
    <property type="evidence" value="ECO:0007669"/>
    <property type="project" value="UniProtKB-KW"/>
</dbReference>
<feature type="binding site" evidence="10">
    <location>
        <position position="607"/>
    </location>
    <ligand>
        <name>5-methyltetrahydropteroyltri-L-glutamate</name>
        <dbReference type="ChEBI" id="CHEBI:58207"/>
    </ligand>
</feature>
<reference evidence="17" key="1">
    <citation type="submission" date="2016-03" db="EMBL/GenBank/DDBJ databases">
        <authorList>
            <person name="Heylen K."/>
            <person name="De Vos P."/>
            <person name="Vekeman B."/>
        </authorList>
    </citation>
    <scope>NUCLEOTIDE SEQUENCE [LARGE SCALE GENOMIC DNA]</scope>
    <source>
        <strain evidence="17">R-45383</strain>
    </source>
</reference>
<dbReference type="STRING" id="702114.A1355_15400"/>
<dbReference type="CDD" id="cd03311">
    <property type="entry name" value="CIMS_C_terminal_like"/>
    <property type="match status" value="1"/>
</dbReference>
<dbReference type="NCBIfam" id="TIGR01371">
    <property type="entry name" value="met_syn_B12ind"/>
    <property type="match status" value="1"/>
</dbReference>
<feature type="binding site" evidence="11">
    <location>
        <position position="121"/>
    </location>
    <ligand>
        <name>5-methyltetrahydropteroyltri-L-glutamate</name>
        <dbReference type="ChEBI" id="CHEBI:58207"/>
    </ligand>
</feature>
<name>A0A177N1X9_9GAMM</name>
<feature type="binding site" evidence="10 11">
    <location>
        <position position="486"/>
    </location>
    <ligand>
        <name>L-methionine</name>
        <dbReference type="ChEBI" id="CHEBI:57844"/>
    </ligand>
</feature>
<evidence type="ECO:0000256" key="1">
    <source>
        <dbReference type="ARBA" id="ARBA00002777"/>
    </source>
</evidence>
<dbReference type="InterPro" id="IPR038071">
    <property type="entry name" value="UROD/MetE-like_sf"/>
</dbReference>
<keyword evidence="9 10" id="KW-0486">Methionine biosynthesis</keyword>
<feature type="binding site" evidence="10 11">
    <location>
        <position position="601"/>
    </location>
    <ligand>
        <name>L-methionine</name>
        <dbReference type="ChEBI" id="CHEBI:57844"/>
    </ligand>
</feature>
<dbReference type="Pfam" id="PF08267">
    <property type="entry name" value="Meth_synt_1"/>
    <property type="match status" value="1"/>
</dbReference>
<feature type="binding site" evidence="10">
    <location>
        <position position="643"/>
    </location>
    <ligand>
        <name>Zn(2+)</name>
        <dbReference type="ChEBI" id="CHEBI:29105"/>
        <note>catalytic</note>
    </ligand>
</feature>
<evidence type="ECO:0000256" key="12">
    <source>
        <dbReference type="PIRSR" id="PIRSR000382-2"/>
    </source>
</evidence>
<comment type="function">
    <text evidence="1 10">Catalyzes the transfer of a methyl group from 5-methyltetrahydrofolate to homocysteine resulting in methionine formation.</text>
</comment>
<dbReference type="SUPFAM" id="SSF51726">
    <property type="entry name" value="UROD/MetE-like"/>
    <property type="match status" value="2"/>
</dbReference>
<keyword evidence="7 10" id="KW-0479">Metal-binding</keyword>
<evidence type="ECO:0000256" key="3">
    <source>
        <dbReference type="ARBA" id="ARBA00009553"/>
    </source>
</evidence>
<dbReference type="Pfam" id="PF01717">
    <property type="entry name" value="Meth_synt_2"/>
    <property type="match status" value="1"/>
</dbReference>
<dbReference type="InterPro" id="IPR013215">
    <property type="entry name" value="Cbl-indep_Met_Synth_N"/>
</dbReference>
<keyword evidence="6 10" id="KW-0808">Transferase</keyword>
<keyword evidence="17" id="KW-1185">Reference proteome</keyword>
<feature type="binding site" evidence="10">
    <location>
        <position position="645"/>
    </location>
    <ligand>
        <name>Zn(2+)</name>
        <dbReference type="ChEBI" id="CHEBI:29105"/>
        <note>catalytic</note>
    </ligand>
</feature>
<feature type="binding site" evidence="10 11">
    <location>
        <position position="601"/>
    </location>
    <ligand>
        <name>L-homocysteine</name>
        <dbReference type="ChEBI" id="CHEBI:58199"/>
    </ligand>
</feature>
<evidence type="ECO:0000259" key="14">
    <source>
        <dbReference type="Pfam" id="PF01717"/>
    </source>
</evidence>
<evidence type="ECO:0000313" key="16">
    <source>
        <dbReference type="EMBL" id="OAI11875.1"/>
    </source>
</evidence>
<gene>
    <name evidence="10" type="primary">metE</name>
    <name evidence="16" type="ORF">A1355_15400</name>
</gene>
<proteinExistence type="inferred from homology"/>
<feature type="binding site" evidence="11">
    <location>
        <position position="19"/>
    </location>
    <ligand>
        <name>5-methyltetrahydropteroyltri-L-glutamate</name>
        <dbReference type="ChEBI" id="CHEBI:58207"/>
    </ligand>
</feature>
<comment type="caution">
    <text evidence="16">The sequence shown here is derived from an EMBL/GenBank/DDBJ whole genome shotgun (WGS) entry which is preliminary data.</text>
</comment>
<evidence type="ECO:0000256" key="8">
    <source>
        <dbReference type="ARBA" id="ARBA00022833"/>
    </source>
</evidence>
<evidence type="ECO:0000256" key="11">
    <source>
        <dbReference type="PIRSR" id="PIRSR000382-1"/>
    </source>
</evidence>
<evidence type="ECO:0000313" key="17">
    <source>
        <dbReference type="Proteomes" id="UP000077628"/>
    </source>
</evidence>
<evidence type="ECO:0000256" key="7">
    <source>
        <dbReference type="ARBA" id="ARBA00022723"/>
    </source>
</evidence>
<feature type="binding site" evidence="10 11">
    <location>
        <begin position="433"/>
        <end position="435"/>
    </location>
    <ligand>
        <name>L-homocysteine</name>
        <dbReference type="ChEBI" id="CHEBI:58199"/>
    </ligand>
</feature>
<dbReference type="GO" id="GO:0009086">
    <property type="term" value="P:methionine biosynthetic process"/>
    <property type="evidence" value="ECO:0007669"/>
    <property type="project" value="UniProtKB-UniRule"/>
</dbReference>
<dbReference type="PIRSF" id="PIRSF000382">
    <property type="entry name" value="MeTrfase_B12_ind"/>
    <property type="match status" value="1"/>
</dbReference>
<dbReference type="UniPathway" id="UPA00051">
    <property type="reaction ID" value="UER00082"/>
</dbReference>
<feature type="binding site" evidence="12">
    <location>
        <position position="645"/>
    </location>
    <ligand>
        <name>Zn(2+)</name>
        <dbReference type="ChEBI" id="CHEBI:29105"/>
        <label>1</label>
        <note>catalytic</note>
    </ligand>
</feature>
<feature type="active site" description="Proton donor" evidence="10 13">
    <location>
        <position position="696"/>
    </location>
</feature>
<dbReference type="HAMAP" id="MF_00172">
    <property type="entry name" value="Meth_synth"/>
    <property type="match status" value="1"/>
</dbReference>
<sequence length="765" mass="84753">MIKIHNLGFPRIGKSRELKFALERYWRGEIDADQLRAVGADLRIRHWHLQAGCGLDYLPVGDFSYYDHVLDTSAMLGALPQRFEWAGGEVDFDTYFRMARGRGADGIGCRALDMTKWFDTNYHYLVPELSPDQVFALSSRRLFDETRELQALGYRPKPVLLGPLSWLWLAKSVGDFDKLSLLERVLPVYRQILQGLAEQGVEWVQIDEPILVLDLPEDWRAALATAYAELQAPAPKLLLTTYFGGLGDNAALACALPVAGLHLDLTRGGGQLDALAELGGGKVLSLGLIDGRNVWRCDLAAALATIDRARRAFQGEVWLAPSCSLLHVPIDLERETGLDPAVKPWLAFAKQKLTELELLRLVLAEGVDAAQPEWDTALAAVAARQRAASLGSGAASLPSGLAGDLDRRASPFPIRRAAQQAELNLPLFPTTTIGSFPQTPEIRKARLDFKRGELADADYRAFMERQIKQCIREQVALGLDVLVHGEPERNDMVEYFGEQLDGFLFTGHGWVQSYGSRCVKPPIIYADVSRPKPMTVAWSRYAQYLTDKPVKGMLTGPVTLLNWSFVRDDQPRAQTAYQLALAIRGEAVDLEKAGIRVIQIDEPAFREGLPLRRADWPDYLDWAARAFRISAGGVGDATQIHTHMCYSEFNDIIAAIAELDADVITIETSRSDMALLDAFGEYRYPNDIGPGVYDIHSPNIPDSAQMLELLTLAARHIPAERLWVNPDCGLKTRQWHEVRSALAAMVVAAAQARREVDTVPLASAG</sequence>
<dbReference type="GO" id="GO:0003871">
    <property type="term" value="F:5-methyltetrahydropteroyltriglutamate-homocysteine S-methyltransferase activity"/>
    <property type="evidence" value="ECO:0007669"/>
    <property type="project" value="UniProtKB-UniRule"/>
</dbReference>
<feature type="binding site" evidence="10">
    <location>
        <position position="728"/>
    </location>
    <ligand>
        <name>Zn(2+)</name>
        <dbReference type="ChEBI" id="CHEBI:29105"/>
        <note>catalytic</note>
    </ligand>
</feature>
<comment type="cofactor">
    <cofactor evidence="12">
        <name>Zn(2+)</name>
        <dbReference type="ChEBI" id="CHEBI:29105"/>
    </cofactor>
    <text evidence="12">Binds 2 Zn(2+) ions per subunit.</text>
</comment>
<comment type="catalytic activity">
    <reaction evidence="10">
        <text>5-methyltetrahydropteroyltri-L-glutamate + L-homocysteine = tetrahydropteroyltri-L-glutamate + L-methionine</text>
        <dbReference type="Rhea" id="RHEA:21196"/>
        <dbReference type="ChEBI" id="CHEBI:57844"/>
        <dbReference type="ChEBI" id="CHEBI:58140"/>
        <dbReference type="ChEBI" id="CHEBI:58199"/>
        <dbReference type="ChEBI" id="CHEBI:58207"/>
        <dbReference type="EC" id="2.1.1.14"/>
    </reaction>
</comment>
<feature type="binding site" evidence="10">
    <location>
        <position position="667"/>
    </location>
    <ligand>
        <name>Zn(2+)</name>
        <dbReference type="ChEBI" id="CHEBI:29105"/>
        <note>catalytic</note>
    </ligand>
</feature>
<evidence type="ECO:0000259" key="15">
    <source>
        <dbReference type="Pfam" id="PF08267"/>
    </source>
</evidence>
<dbReference type="RefSeq" id="WP_064031629.1">
    <property type="nucleotide sequence ID" value="NZ_LUUK01000226.1"/>
</dbReference>